<dbReference type="EMBL" id="CP132976">
    <property type="protein sequence ID" value="WMD20213.1"/>
    <property type="molecule type" value="Genomic_DNA"/>
</dbReference>
<reference evidence="2 3" key="1">
    <citation type="submission" date="2023-08" db="EMBL/GenBank/DDBJ databases">
        <title>Achromobacter seleniivolatilans sp. nov., isolated from seleniferous soil.</title>
        <authorList>
            <person name="Zhang S."/>
            <person name="Li K."/>
            <person name="Peng J."/>
            <person name="Zhao Q."/>
            <person name="Wang H."/>
            <person name="Guo Y."/>
        </authorList>
    </citation>
    <scope>NUCLEOTIDE SEQUENCE [LARGE SCALE GENOMIC DNA]</scope>
    <source>
        <strain evidence="2 3">R39</strain>
    </source>
</reference>
<keyword evidence="1" id="KW-0812">Transmembrane</keyword>
<keyword evidence="1" id="KW-0472">Membrane</keyword>
<sequence>MNAATRDDGINMLRGLSILLVLLHHFNIAYPLRDTALAGFAG</sequence>
<name>A0ABY9LZL9_9BURK</name>
<dbReference type="RefSeq" id="WP_306943231.1">
    <property type="nucleotide sequence ID" value="NZ_CP132976.1"/>
</dbReference>
<evidence type="ECO:0000313" key="3">
    <source>
        <dbReference type="Proteomes" id="UP001234798"/>
    </source>
</evidence>
<keyword evidence="3" id="KW-1185">Reference proteome</keyword>
<proteinExistence type="predicted"/>
<protein>
    <recommendedName>
        <fullName evidence="4">Acyltransferase</fullName>
    </recommendedName>
</protein>
<accession>A0ABY9LZL9</accession>
<organism evidence="2 3">
    <name type="scientific">Achromobacter seleniivolatilans</name>
    <dbReference type="NCBI Taxonomy" id="3047478"/>
    <lineage>
        <taxon>Bacteria</taxon>
        <taxon>Pseudomonadati</taxon>
        <taxon>Pseudomonadota</taxon>
        <taxon>Betaproteobacteria</taxon>
        <taxon>Burkholderiales</taxon>
        <taxon>Alcaligenaceae</taxon>
        <taxon>Achromobacter</taxon>
    </lineage>
</organism>
<evidence type="ECO:0008006" key="4">
    <source>
        <dbReference type="Google" id="ProtNLM"/>
    </source>
</evidence>
<feature type="transmembrane region" description="Helical" evidence="1">
    <location>
        <begin position="12"/>
        <end position="30"/>
    </location>
</feature>
<evidence type="ECO:0000256" key="1">
    <source>
        <dbReference type="SAM" id="Phobius"/>
    </source>
</evidence>
<gene>
    <name evidence="2" type="ORF">RAS12_26995</name>
</gene>
<dbReference type="Proteomes" id="UP001234798">
    <property type="component" value="Chromosome"/>
</dbReference>
<keyword evidence="1" id="KW-1133">Transmembrane helix</keyword>
<evidence type="ECO:0000313" key="2">
    <source>
        <dbReference type="EMBL" id="WMD20213.1"/>
    </source>
</evidence>